<gene>
    <name evidence="1" type="ORF">Tco_1121474</name>
</gene>
<reference evidence="1" key="2">
    <citation type="submission" date="2022-01" db="EMBL/GenBank/DDBJ databases">
        <authorList>
            <person name="Yamashiro T."/>
            <person name="Shiraishi A."/>
            <person name="Satake H."/>
            <person name="Nakayama K."/>
        </authorList>
    </citation>
    <scope>NUCLEOTIDE SEQUENCE</scope>
</reference>
<dbReference type="EMBL" id="BQNB010021310">
    <property type="protein sequence ID" value="GJU05044.1"/>
    <property type="molecule type" value="Genomic_DNA"/>
</dbReference>
<comment type="caution">
    <text evidence="1">The sequence shown here is derived from an EMBL/GenBank/DDBJ whole genome shotgun (WGS) entry which is preliminary data.</text>
</comment>
<name>A0ABQ5IY05_9ASTR</name>
<protein>
    <submittedName>
        <fullName evidence="1">Uncharacterized protein</fullName>
    </submittedName>
</protein>
<proteinExistence type="predicted"/>
<keyword evidence="2" id="KW-1185">Reference proteome</keyword>
<evidence type="ECO:0000313" key="1">
    <source>
        <dbReference type="EMBL" id="GJU05044.1"/>
    </source>
</evidence>
<organism evidence="1 2">
    <name type="scientific">Tanacetum coccineum</name>
    <dbReference type="NCBI Taxonomy" id="301880"/>
    <lineage>
        <taxon>Eukaryota</taxon>
        <taxon>Viridiplantae</taxon>
        <taxon>Streptophyta</taxon>
        <taxon>Embryophyta</taxon>
        <taxon>Tracheophyta</taxon>
        <taxon>Spermatophyta</taxon>
        <taxon>Magnoliopsida</taxon>
        <taxon>eudicotyledons</taxon>
        <taxon>Gunneridae</taxon>
        <taxon>Pentapetalae</taxon>
        <taxon>asterids</taxon>
        <taxon>campanulids</taxon>
        <taxon>Asterales</taxon>
        <taxon>Asteraceae</taxon>
        <taxon>Asteroideae</taxon>
        <taxon>Anthemideae</taxon>
        <taxon>Anthemidinae</taxon>
        <taxon>Tanacetum</taxon>
    </lineage>
</organism>
<sequence>MYPRYLFILEGSEYRYDDDGSRRGSILLRKEDERALRAGASAFGSDLAPGDRAAPMYATAHTCGPYGGIETRVMARALRSSELRQPG</sequence>
<dbReference type="Proteomes" id="UP001151760">
    <property type="component" value="Unassembled WGS sequence"/>
</dbReference>
<accession>A0ABQ5IY05</accession>
<reference evidence="1" key="1">
    <citation type="journal article" date="2022" name="Int. J. Mol. Sci.">
        <title>Draft Genome of Tanacetum Coccineum: Genomic Comparison of Closely Related Tanacetum-Family Plants.</title>
        <authorList>
            <person name="Yamashiro T."/>
            <person name="Shiraishi A."/>
            <person name="Nakayama K."/>
            <person name="Satake H."/>
        </authorList>
    </citation>
    <scope>NUCLEOTIDE SEQUENCE</scope>
</reference>
<evidence type="ECO:0000313" key="2">
    <source>
        <dbReference type="Proteomes" id="UP001151760"/>
    </source>
</evidence>